<dbReference type="Proteomes" id="UP001066276">
    <property type="component" value="Chromosome 8"/>
</dbReference>
<keyword evidence="3" id="KW-1185">Reference proteome</keyword>
<accession>A0AAV7NX78</accession>
<feature type="region of interest" description="Disordered" evidence="1">
    <location>
        <begin position="1"/>
        <end position="34"/>
    </location>
</feature>
<reference evidence="2" key="1">
    <citation type="journal article" date="2022" name="bioRxiv">
        <title>Sequencing and chromosome-scale assembly of the giantPleurodeles waltlgenome.</title>
        <authorList>
            <person name="Brown T."/>
            <person name="Elewa A."/>
            <person name="Iarovenko S."/>
            <person name="Subramanian E."/>
            <person name="Araus A.J."/>
            <person name="Petzold A."/>
            <person name="Susuki M."/>
            <person name="Suzuki K.-i.T."/>
            <person name="Hayashi T."/>
            <person name="Toyoda A."/>
            <person name="Oliveira C."/>
            <person name="Osipova E."/>
            <person name="Leigh N.D."/>
            <person name="Simon A."/>
            <person name="Yun M.H."/>
        </authorList>
    </citation>
    <scope>NUCLEOTIDE SEQUENCE</scope>
    <source>
        <strain evidence="2">20211129_DDA</strain>
        <tissue evidence="2">Liver</tissue>
    </source>
</reference>
<comment type="caution">
    <text evidence="2">The sequence shown here is derived from an EMBL/GenBank/DDBJ whole genome shotgun (WGS) entry which is preliminary data.</text>
</comment>
<proteinExistence type="predicted"/>
<dbReference type="AlphaFoldDB" id="A0AAV7NX78"/>
<gene>
    <name evidence="2" type="ORF">NDU88_007862</name>
</gene>
<evidence type="ECO:0000313" key="2">
    <source>
        <dbReference type="EMBL" id="KAJ1119677.1"/>
    </source>
</evidence>
<name>A0AAV7NX78_PLEWA</name>
<protein>
    <submittedName>
        <fullName evidence="2">Uncharacterized protein</fullName>
    </submittedName>
</protein>
<evidence type="ECO:0000256" key="1">
    <source>
        <dbReference type="SAM" id="MobiDB-lite"/>
    </source>
</evidence>
<evidence type="ECO:0000313" key="3">
    <source>
        <dbReference type="Proteomes" id="UP001066276"/>
    </source>
</evidence>
<dbReference type="EMBL" id="JANPWB010000012">
    <property type="protein sequence ID" value="KAJ1119677.1"/>
    <property type="molecule type" value="Genomic_DNA"/>
</dbReference>
<sequence>MASGSWSRGRERPRAGEACGAWPTQGGTRHNRSASYKPCGRLGLGCGTSEDKAGPLPPPAQLREFFQASPLTRLTEAQLLDLDKPVEMDEIKQALRHLAHNKTPGGHGLPIEYYQTFSEQTLMPYLTMLQEEYELGRLSEPQREAIMVVLHKKGLDPRDV</sequence>
<organism evidence="2 3">
    <name type="scientific">Pleurodeles waltl</name>
    <name type="common">Iberian ribbed newt</name>
    <dbReference type="NCBI Taxonomy" id="8319"/>
    <lineage>
        <taxon>Eukaryota</taxon>
        <taxon>Metazoa</taxon>
        <taxon>Chordata</taxon>
        <taxon>Craniata</taxon>
        <taxon>Vertebrata</taxon>
        <taxon>Euteleostomi</taxon>
        <taxon>Amphibia</taxon>
        <taxon>Batrachia</taxon>
        <taxon>Caudata</taxon>
        <taxon>Salamandroidea</taxon>
        <taxon>Salamandridae</taxon>
        <taxon>Pleurodelinae</taxon>
        <taxon>Pleurodeles</taxon>
    </lineage>
</organism>